<name>A0AAV9HTS2_9PEZI</name>
<feature type="region of interest" description="Disordered" evidence="1">
    <location>
        <begin position="694"/>
        <end position="714"/>
    </location>
</feature>
<feature type="region of interest" description="Disordered" evidence="1">
    <location>
        <begin position="464"/>
        <end position="484"/>
    </location>
</feature>
<feature type="compositionally biased region" description="Basic residues" evidence="1">
    <location>
        <begin position="503"/>
        <end position="513"/>
    </location>
</feature>
<organism evidence="2 3">
    <name type="scientific">Cladorrhinum samala</name>
    <dbReference type="NCBI Taxonomy" id="585594"/>
    <lineage>
        <taxon>Eukaryota</taxon>
        <taxon>Fungi</taxon>
        <taxon>Dikarya</taxon>
        <taxon>Ascomycota</taxon>
        <taxon>Pezizomycotina</taxon>
        <taxon>Sordariomycetes</taxon>
        <taxon>Sordariomycetidae</taxon>
        <taxon>Sordariales</taxon>
        <taxon>Podosporaceae</taxon>
        <taxon>Cladorrhinum</taxon>
    </lineage>
</organism>
<evidence type="ECO:0000313" key="2">
    <source>
        <dbReference type="EMBL" id="KAK4463454.1"/>
    </source>
</evidence>
<feature type="compositionally biased region" description="Basic residues" evidence="1">
    <location>
        <begin position="839"/>
        <end position="851"/>
    </location>
</feature>
<reference evidence="2" key="2">
    <citation type="submission" date="2023-06" db="EMBL/GenBank/DDBJ databases">
        <authorList>
            <consortium name="Lawrence Berkeley National Laboratory"/>
            <person name="Mondo S.J."/>
            <person name="Hensen N."/>
            <person name="Bonometti L."/>
            <person name="Westerberg I."/>
            <person name="Brannstrom I.O."/>
            <person name="Guillou S."/>
            <person name="Cros-Aarteil S."/>
            <person name="Calhoun S."/>
            <person name="Haridas S."/>
            <person name="Kuo A."/>
            <person name="Pangilinan J."/>
            <person name="Riley R."/>
            <person name="Labutti K."/>
            <person name="Andreopoulos B."/>
            <person name="Lipzen A."/>
            <person name="Chen C."/>
            <person name="Yanf M."/>
            <person name="Daum C."/>
            <person name="Ng V."/>
            <person name="Clum A."/>
            <person name="Steindorff A."/>
            <person name="Ohm R."/>
            <person name="Martin F."/>
            <person name="Silar P."/>
            <person name="Natvig D."/>
            <person name="Lalanne C."/>
            <person name="Gautier V."/>
            <person name="Ament-Velasquez S.L."/>
            <person name="Kruys A."/>
            <person name="Hutchinson M.I."/>
            <person name="Powell A.J."/>
            <person name="Barry K."/>
            <person name="Miller A.N."/>
            <person name="Grigoriev I.V."/>
            <person name="Debuchy R."/>
            <person name="Gladieux P."/>
            <person name="Thoren M.H."/>
            <person name="Johannesson H."/>
        </authorList>
    </citation>
    <scope>NUCLEOTIDE SEQUENCE</scope>
    <source>
        <strain evidence="2">PSN324</strain>
    </source>
</reference>
<feature type="compositionally biased region" description="Basic and acidic residues" evidence="1">
    <location>
        <begin position="765"/>
        <end position="775"/>
    </location>
</feature>
<gene>
    <name evidence="2" type="ORF">QBC42DRAFT_173625</name>
</gene>
<protein>
    <recommendedName>
        <fullName evidence="4">F-box domain-containing protein</fullName>
    </recommendedName>
</protein>
<feature type="region of interest" description="Disordered" evidence="1">
    <location>
        <begin position="751"/>
        <end position="875"/>
    </location>
</feature>
<sequence>MTSSALLFYCLWQDDKIREKLFELLSKRDLCALRVANTACCNLLTRRLFIRINVTFTANTFTKPSRVQAFTRIAHHIEHLSFSFPHSNATFLPPLIHPQTGQEIMFLYNPHTSMESALTRPKYGNSELGEILTQQYPPLFHAASNVPSFINAIKNLTNIRHLTIKTPGQEPSERYRRDIVDYALISLRIAVERSPLTKLNKLSLSGVHPAAFNYLRYKSGFGTIPSAACRWQQIKKLYISVESWDFYGPSPGLDHLKIIDDYIRDFAPQLDKFAFSWIGNRGPCPIALCGDPLFATPRTTRKLFNEVTSPMSPLPPLPTRTQLLMPRLRCMAVRNATMNAAQLKDLIITHRDTVREFDFDNVALVRGGSWEEALAPLTRDEPEAWSRKSMASESSRPSVSRSNSTGSAVYANEEDLPTPSPAAEAASRELFEVDLQDMMFSGPNDMDAFEAGVEEWAMGVTASLPQQTPLPPSPNPNTDGYGSDLASDLEAARQATEGFSTKLLKRRKKRRTQHHEEEDRSKSDSRSSHKTEHKPSKADLKADRSRSSHKHSRSADDAPRKSSQSPSRHRRRHHHHKDHHHRRHHSDESPSLPSLPSMPTMPEVVGTDDESRLQHMTNNLRSIRPPTPPKSRPSTPGFFKSKFSSSSRPLTPPTTPPTAFAVAQSSLLTISIPIHPPSSFPVLLQPTVYDPSSTAGPFVPASPPANPDDLDLSPTQRSIEEDIKREEAAEAAARSSALKRAREAVMTKLSKEFAKQRGPGGSGGERPELKRKDSAAVRFVAKQQQQHDGGNSNNSNNNEAEMVGAGNGGSGGTSLGNRIREGLFGRGGGGGNVTAAGHGHSHHNHHHHGYGKGKERSSAESERSVTVSDGRGLESQSALVPLIFSRS</sequence>
<feature type="compositionally biased region" description="Low complexity" evidence="1">
    <location>
        <begin position="632"/>
        <end position="649"/>
    </location>
</feature>
<dbReference type="AlphaFoldDB" id="A0AAV9HTS2"/>
<feature type="compositionally biased region" description="Low complexity" evidence="1">
    <location>
        <begin position="389"/>
        <end position="407"/>
    </location>
</feature>
<feature type="compositionally biased region" description="Basic residues" evidence="1">
    <location>
        <begin position="567"/>
        <end position="584"/>
    </location>
</feature>
<accession>A0AAV9HTS2</accession>
<feature type="compositionally biased region" description="Basic and acidic residues" evidence="1">
    <location>
        <begin position="852"/>
        <end position="863"/>
    </location>
</feature>
<feature type="compositionally biased region" description="Low complexity" evidence="1">
    <location>
        <begin position="589"/>
        <end position="603"/>
    </location>
</feature>
<feature type="compositionally biased region" description="Basic and acidic residues" evidence="1">
    <location>
        <begin position="514"/>
        <end position="546"/>
    </location>
</feature>
<dbReference type="EMBL" id="MU864959">
    <property type="protein sequence ID" value="KAK4463454.1"/>
    <property type="molecule type" value="Genomic_DNA"/>
</dbReference>
<feature type="region of interest" description="Disordered" evidence="1">
    <location>
        <begin position="498"/>
        <end position="657"/>
    </location>
</feature>
<comment type="caution">
    <text evidence="2">The sequence shown here is derived from an EMBL/GenBank/DDBJ whole genome shotgun (WGS) entry which is preliminary data.</text>
</comment>
<evidence type="ECO:0008006" key="4">
    <source>
        <dbReference type="Google" id="ProtNLM"/>
    </source>
</evidence>
<dbReference type="Proteomes" id="UP001321749">
    <property type="component" value="Unassembled WGS sequence"/>
</dbReference>
<evidence type="ECO:0000313" key="3">
    <source>
        <dbReference type="Proteomes" id="UP001321749"/>
    </source>
</evidence>
<keyword evidence="3" id="KW-1185">Reference proteome</keyword>
<reference evidence="2" key="1">
    <citation type="journal article" date="2023" name="Mol. Phylogenet. Evol.">
        <title>Genome-scale phylogeny and comparative genomics of the fungal order Sordariales.</title>
        <authorList>
            <person name="Hensen N."/>
            <person name="Bonometti L."/>
            <person name="Westerberg I."/>
            <person name="Brannstrom I.O."/>
            <person name="Guillou S."/>
            <person name="Cros-Aarteil S."/>
            <person name="Calhoun S."/>
            <person name="Haridas S."/>
            <person name="Kuo A."/>
            <person name="Mondo S."/>
            <person name="Pangilinan J."/>
            <person name="Riley R."/>
            <person name="LaButti K."/>
            <person name="Andreopoulos B."/>
            <person name="Lipzen A."/>
            <person name="Chen C."/>
            <person name="Yan M."/>
            <person name="Daum C."/>
            <person name="Ng V."/>
            <person name="Clum A."/>
            <person name="Steindorff A."/>
            <person name="Ohm R.A."/>
            <person name="Martin F."/>
            <person name="Silar P."/>
            <person name="Natvig D.O."/>
            <person name="Lalanne C."/>
            <person name="Gautier V."/>
            <person name="Ament-Velasquez S.L."/>
            <person name="Kruys A."/>
            <person name="Hutchinson M.I."/>
            <person name="Powell A.J."/>
            <person name="Barry K."/>
            <person name="Miller A.N."/>
            <person name="Grigoriev I.V."/>
            <person name="Debuchy R."/>
            <person name="Gladieux P."/>
            <person name="Hiltunen Thoren M."/>
            <person name="Johannesson H."/>
        </authorList>
    </citation>
    <scope>NUCLEOTIDE SEQUENCE</scope>
    <source>
        <strain evidence="2">PSN324</strain>
    </source>
</reference>
<proteinExistence type="predicted"/>
<evidence type="ECO:0000256" key="1">
    <source>
        <dbReference type="SAM" id="MobiDB-lite"/>
    </source>
</evidence>
<feature type="region of interest" description="Disordered" evidence="1">
    <location>
        <begin position="380"/>
        <end position="423"/>
    </location>
</feature>
<feature type="compositionally biased region" description="Gly residues" evidence="1">
    <location>
        <begin position="805"/>
        <end position="814"/>
    </location>
</feature>